<evidence type="ECO:0008006" key="7">
    <source>
        <dbReference type="Google" id="ProtNLM"/>
    </source>
</evidence>
<dbReference type="EMBL" id="CANHGI010000006">
    <property type="protein sequence ID" value="CAI5455487.1"/>
    <property type="molecule type" value="Genomic_DNA"/>
</dbReference>
<dbReference type="InterPro" id="IPR007284">
    <property type="entry name" value="Ground-like_dom"/>
</dbReference>
<evidence type="ECO:0000256" key="1">
    <source>
        <dbReference type="SAM" id="MobiDB-lite"/>
    </source>
</evidence>
<reference evidence="5" key="1">
    <citation type="submission" date="2022-11" db="EMBL/GenBank/DDBJ databases">
        <authorList>
            <person name="Kikuchi T."/>
        </authorList>
    </citation>
    <scope>NUCLEOTIDE SEQUENCE</scope>
    <source>
        <strain evidence="5">PS1010</strain>
    </source>
</reference>
<protein>
    <recommendedName>
        <fullName evidence="7">Ground-like domain-containing protein</fullName>
    </recommendedName>
</protein>
<dbReference type="InterPro" id="IPR003587">
    <property type="entry name" value="Hint_dom_N"/>
</dbReference>
<dbReference type="SMART" id="SM00306">
    <property type="entry name" value="HintN"/>
    <property type="match status" value="1"/>
</dbReference>
<comment type="caution">
    <text evidence="5">The sequence shown here is derived from an EMBL/GenBank/DDBJ whole genome shotgun (WGS) entry which is preliminary data.</text>
</comment>
<feature type="compositionally biased region" description="Gly residues" evidence="1">
    <location>
        <begin position="764"/>
        <end position="775"/>
    </location>
</feature>
<dbReference type="Gene3D" id="2.170.16.10">
    <property type="entry name" value="Hedgehog/Intein (Hint) domain"/>
    <property type="match status" value="1"/>
</dbReference>
<evidence type="ECO:0000259" key="4">
    <source>
        <dbReference type="SMART" id="SM00306"/>
    </source>
</evidence>
<dbReference type="InterPro" id="IPR003586">
    <property type="entry name" value="Hint_dom_C"/>
</dbReference>
<feature type="region of interest" description="Disordered" evidence="1">
    <location>
        <begin position="742"/>
        <end position="788"/>
    </location>
</feature>
<feature type="domain" description="Hint" evidence="3">
    <location>
        <begin position="1023"/>
        <end position="1067"/>
    </location>
</feature>
<sequence>MKSHQFIFVVFLIAFLISSIYCARSKTKFKANGYTNSRRQQSNVCFWNQTSSWSLPYQSVTVECCDLELKNLMSNAINVAQKTPKLGDLAKYIQRRAQLHYQVSFEVFISSRNFAISSHYHGTHSCKIFDGNRYYLIYETPRKYNPFDMKVEDYLATIDSSDPLGSSKIENSRGDFMDIRQDPTAGEDLSIQPEVDLILQYPNKFAKHDPKEDIVRKFEEAEKRAKLEMEKLMESLTDMTIQALESNVTVAGKEVFANSTLNGNVTEIELPNPSPIPRNFANLRKQDSLPENTHCDKKKRDGNICCDGRLASTMRDAMMQMATSPDFGHGTESIIASVIQQKVQRRFEKSFEVLVSQDDFVIRSSYIGDNICKFQNRGFFIAAYATPRQYDVEEKQKEAKFATTMNGEPLGSNKTSFDNQASWHTELKLYPSGDRAGYPVGSHCAETRTGSKCCSLIMFNAMNSAYNKHINNADFDPYEMRKIASEVQWNVEEVFQYSAEVIVSFDDFVYATHLDNNYTCKYRVDKYYILAYLTPTQPRDDREEKEYNEKITEIGNEPDAEIVQPVFTETKYSHQLQVQSQQIQQQIQQVPAPIVMQYYNPLSYQQFQPMFHQPWYQNSFARVKRQIGESPYPPHTPSYNDIGSAKPFNCPAGLGGLSGLACCDGGLQFEANKVIDQAKQSPNFDKHNTRDLAKLMTRAVQKRFGTTFESVIAEADFSWGTNKFNQNTCKIDNNGYSALTYQSSTKSPPASDFIDIPNDPTLGGPTGSGGGGGGDSSASAAAGGSANGGGAGNGEGAGNGAAGNGGAANGGAANGGAANGGAANGGAANGGAANGGAANGGAANGGAANAAGDVGASALGNGANDLGASAFANNDLGAAALANSDLGAAGLASQNDLGWLGWAAGAGAGAGACFSLDTWVTTPTGKKRMDDLDIGDYVLTASQKSTFFAPIILWIHREPETLHQFITIMTTYGKTLRMTRKHFIFRNKCGEKFDRYIDTLPADGEAVFADQLKVDDCVVVLTRGRFEQQKIQEIFTVVRKGIYSPLTSNGRIIVNDMLASCYSEVQQSTLQTTFFWAADKFRRNILEAFGNLTHGKIEIPNLTSLSKDILQLVVPIRK</sequence>
<dbReference type="InterPro" id="IPR052140">
    <property type="entry name" value="Dev_Signal_Hedgehog-like"/>
</dbReference>
<organism evidence="5 6">
    <name type="scientific">Caenorhabditis angaria</name>
    <dbReference type="NCBI Taxonomy" id="860376"/>
    <lineage>
        <taxon>Eukaryota</taxon>
        <taxon>Metazoa</taxon>
        <taxon>Ecdysozoa</taxon>
        <taxon>Nematoda</taxon>
        <taxon>Chromadorea</taxon>
        <taxon>Rhabditida</taxon>
        <taxon>Rhabditina</taxon>
        <taxon>Rhabditomorpha</taxon>
        <taxon>Rhabditoidea</taxon>
        <taxon>Rhabditidae</taxon>
        <taxon>Peloderinae</taxon>
        <taxon>Caenorhabditis</taxon>
    </lineage>
</organism>
<dbReference type="OrthoDB" id="5212at2759"/>
<dbReference type="Proteomes" id="UP001152747">
    <property type="component" value="Unassembled WGS sequence"/>
</dbReference>
<dbReference type="InterPro" id="IPR006141">
    <property type="entry name" value="Intein_N"/>
</dbReference>
<dbReference type="InterPro" id="IPR001767">
    <property type="entry name" value="Hedgehog_Hint"/>
</dbReference>
<accession>A0A9P1NBK9</accession>
<dbReference type="SUPFAM" id="SSF51294">
    <property type="entry name" value="Hedgehog/intein (Hint) domain"/>
    <property type="match status" value="1"/>
</dbReference>
<keyword evidence="6" id="KW-1185">Reference proteome</keyword>
<proteinExistence type="predicted"/>
<feature type="domain" description="Hint" evidence="4">
    <location>
        <begin position="911"/>
        <end position="1022"/>
    </location>
</feature>
<feature type="chain" id="PRO_5040474412" description="Ground-like domain-containing protein" evidence="2">
    <location>
        <begin position="23"/>
        <end position="1118"/>
    </location>
</feature>
<dbReference type="Pfam" id="PF04155">
    <property type="entry name" value="Ground-like"/>
    <property type="match status" value="4"/>
</dbReference>
<dbReference type="InterPro" id="IPR036844">
    <property type="entry name" value="Hint_dom_sf"/>
</dbReference>
<dbReference type="AlphaFoldDB" id="A0A9P1NBK9"/>
<keyword evidence="2" id="KW-0732">Signal</keyword>
<dbReference type="GO" id="GO:0016540">
    <property type="term" value="P:protein autoprocessing"/>
    <property type="evidence" value="ECO:0007669"/>
    <property type="project" value="InterPro"/>
</dbReference>
<evidence type="ECO:0000256" key="2">
    <source>
        <dbReference type="SAM" id="SignalP"/>
    </source>
</evidence>
<dbReference type="CDD" id="cd00081">
    <property type="entry name" value="Hint"/>
    <property type="match status" value="1"/>
</dbReference>
<feature type="signal peptide" evidence="2">
    <location>
        <begin position="1"/>
        <end position="22"/>
    </location>
</feature>
<evidence type="ECO:0000313" key="5">
    <source>
        <dbReference type="EMBL" id="CAI5455487.1"/>
    </source>
</evidence>
<gene>
    <name evidence="5" type="ORF">CAMP_LOCUS18124</name>
</gene>
<dbReference type="SMART" id="SM00305">
    <property type="entry name" value="HintC"/>
    <property type="match status" value="1"/>
</dbReference>
<evidence type="ECO:0000259" key="3">
    <source>
        <dbReference type="SMART" id="SM00305"/>
    </source>
</evidence>
<dbReference type="Pfam" id="PF01079">
    <property type="entry name" value="Hint"/>
    <property type="match status" value="1"/>
</dbReference>
<dbReference type="PANTHER" id="PTHR46706">
    <property type="entry name" value="PROTEIN QUA-1-RELATED"/>
    <property type="match status" value="1"/>
</dbReference>
<dbReference type="PANTHER" id="PTHR46706:SF7">
    <property type="entry name" value="GROUNDHOG (HEDGEHOG-LIKE FAMILY)-RELATED"/>
    <property type="match status" value="1"/>
</dbReference>
<dbReference type="GO" id="GO:0016539">
    <property type="term" value="P:intein-mediated protein splicing"/>
    <property type="evidence" value="ECO:0007669"/>
    <property type="project" value="InterPro"/>
</dbReference>
<name>A0A9P1NBK9_9PELO</name>
<evidence type="ECO:0000313" key="6">
    <source>
        <dbReference type="Proteomes" id="UP001152747"/>
    </source>
</evidence>
<dbReference type="PROSITE" id="PS50817">
    <property type="entry name" value="INTEIN_N_TER"/>
    <property type="match status" value="1"/>
</dbReference>